<evidence type="ECO:0000256" key="1">
    <source>
        <dbReference type="SAM" id="MobiDB-lite"/>
    </source>
</evidence>
<accession>A0A151XBN8</accession>
<organism evidence="2 3">
    <name type="scientific">Mycetomoellerius zeteki</name>
    <dbReference type="NCBI Taxonomy" id="64791"/>
    <lineage>
        <taxon>Eukaryota</taxon>
        <taxon>Metazoa</taxon>
        <taxon>Ecdysozoa</taxon>
        <taxon>Arthropoda</taxon>
        <taxon>Hexapoda</taxon>
        <taxon>Insecta</taxon>
        <taxon>Pterygota</taxon>
        <taxon>Neoptera</taxon>
        <taxon>Endopterygota</taxon>
        <taxon>Hymenoptera</taxon>
        <taxon>Apocrita</taxon>
        <taxon>Aculeata</taxon>
        <taxon>Formicoidea</taxon>
        <taxon>Formicidae</taxon>
        <taxon>Myrmicinae</taxon>
        <taxon>Mycetomoellerius</taxon>
    </lineage>
</organism>
<feature type="region of interest" description="Disordered" evidence="1">
    <location>
        <begin position="1"/>
        <end position="121"/>
    </location>
</feature>
<gene>
    <name evidence="2" type="ORF">ALC60_03260</name>
</gene>
<evidence type="ECO:0000313" key="3">
    <source>
        <dbReference type="Proteomes" id="UP000075809"/>
    </source>
</evidence>
<name>A0A151XBN8_9HYME</name>
<feature type="compositionally biased region" description="Polar residues" evidence="1">
    <location>
        <begin position="1"/>
        <end position="11"/>
    </location>
</feature>
<evidence type="ECO:0000313" key="2">
    <source>
        <dbReference type="EMBL" id="KYQ57767.1"/>
    </source>
</evidence>
<dbReference type="EMBL" id="KQ982320">
    <property type="protein sequence ID" value="KYQ57767.1"/>
    <property type="molecule type" value="Genomic_DNA"/>
</dbReference>
<dbReference type="AlphaFoldDB" id="A0A151XBN8"/>
<proteinExistence type="predicted"/>
<protein>
    <submittedName>
        <fullName evidence="2">Uncharacterized protein</fullName>
    </submittedName>
</protein>
<feature type="compositionally biased region" description="Basic and acidic residues" evidence="1">
    <location>
        <begin position="71"/>
        <end position="116"/>
    </location>
</feature>
<reference evidence="2 3" key="1">
    <citation type="submission" date="2015-09" db="EMBL/GenBank/DDBJ databases">
        <title>Trachymyrmex zeteki WGS genome.</title>
        <authorList>
            <person name="Nygaard S."/>
            <person name="Hu H."/>
            <person name="Boomsma J."/>
            <person name="Zhang G."/>
        </authorList>
    </citation>
    <scope>NUCLEOTIDE SEQUENCE [LARGE SCALE GENOMIC DNA]</scope>
    <source>
        <strain evidence="2">Tzet28-1</strain>
        <tissue evidence="2">Whole body</tissue>
    </source>
</reference>
<feature type="compositionally biased region" description="Basic and acidic residues" evidence="1">
    <location>
        <begin position="24"/>
        <end position="64"/>
    </location>
</feature>
<keyword evidence="3" id="KW-1185">Reference proteome</keyword>
<sequence length="150" mass="17904">MHNSGATNASSHVGERNIKKRAEHKAMGRRGREEAYKGKRKEEEMEERREDRKRERNRKAEERRCWHKRREAADKERLCEKQKEERERVRNVNVAGEEREREREREKTSTREDRGGEGAGDVCTLKYYSQMKYRAGPAGTQRARIFLDLI</sequence>
<dbReference type="Proteomes" id="UP000075809">
    <property type="component" value="Unassembled WGS sequence"/>
</dbReference>